<dbReference type="AlphaFoldDB" id="A0A5C2S5L6"/>
<evidence type="ECO:0000313" key="2">
    <source>
        <dbReference type="Proteomes" id="UP000313359"/>
    </source>
</evidence>
<evidence type="ECO:0000313" key="1">
    <source>
        <dbReference type="EMBL" id="RPD59075.1"/>
    </source>
</evidence>
<accession>A0A5C2S5L6</accession>
<reference evidence="1" key="1">
    <citation type="journal article" date="2018" name="Genome Biol. Evol.">
        <title>Genomics and development of Lentinus tigrinus, a white-rot wood-decaying mushroom with dimorphic fruiting bodies.</title>
        <authorList>
            <person name="Wu B."/>
            <person name="Xu Z."/>
            <person name="Knudson A."/>
            <person name="Carlson A."/>
            <person name="Chen N."/>
            <person name="Kovaka S."/>
            <person name="LaButti K."/>
            <person name="Lipzen A."/>
            <person name="Pennachio C."/>
            <person name="Riley R."/>
            <person name="Schakwitz W."/>
            <person name="Umezawa K."/>
            <person name="Ohm R.A."/>
            <person name="Grigoriev I.V."/>
            <person name="Nagy L.G."/>
            <person name="Gibbons J."/>
            <person name="Hibbett D."/>
        </authorList>
    </citation>
    <scope>NUCLEOTIDE SEQUENCE [LARGE SCALE GENOMIC DNA]</scope>
    <source>
        <strain evidence="1">ALCF2SS1-6</strain>
    </source>
</reference>
<gene>
    <name evidence="1" type="ORF">L227DRAFT_173492</name>
</gene>
<sequence>MSSPFRCFLPDRMSLPAATTRYIALTTAIRYLHAFSKSSSRRSWVLACIRRRSFRMFFLKQILHPLIPLTGSAFAQAALPPCFSFFFD</sequence>
<dbReference type="Proteomes" id="UP000313359">
    <property type="component" value="Unassembled WGS sequence"/>
</dbReference>
<keyword evidence="2" id="KW-1185">Reference proteome</keyword>
<proteinExistence type="predicted"/>
<name>A0A5C2S5L6_9APHY</name>
<dbReference type="EMBL" id="ML122272">
    <property type="protein sequence ID" value="RPD59075.1"/>
    <property type="molecule type" value="Genomic_DNA"/>
</dbReference>
<protein>
    <submittedName>
        <fullName evidence="1">Uncharacterized protein</fullName>
    </submittedName>
</protein>
<organism evidence="1 2">
    <name type="scientific">Lentinus tigrinus ALCF2SS1-6</name>
    <dbReference type="NCBI Taxonomy" id="1328759"/>
    <lineage>
        <taxon>Eukaryota</taxon>
        <taxon>Fungi</taxon>
        <taxon>Dikarya</taxon>
        <taxon>Basidiomycota</taxon>
        <taxon>Agaricomycotina</taxon>
        <taxon>Agaricomycetes</taxon>
        <taxon>Polyporales</taxon>
        <taxon>Polyporaceae</taxon>
        <taxon>Lentinus</taxon>
    </lineage>
</organism>